<feature type="domain" description="Integrase catalytic" evidence="2">
    <location>
        <begin position="213"/>
        <end position="376"/>
    </location>
</feature>
<dbReference type="SUPFAM" id="SSF53098">
    <property type="entry name" value="Ribonuclease H-like"/>
    <property type="match status" value="1"/>
</dbReference>
<accession>A0AAU7SZ48</accession>
<name>A0AAU7SZ48_9GAMM</name>
<dbReference type="GO" id="GO:0015074">
    <property type="term" value="P:DNA integration"/>
    <property type="evidence" value="ECO:0007669"/>
    <property type="project" value="InterPro"/>
</dbReference>
<dbReference type="InterPro" id="IPR012337">
    <property type="entry name" value="RNaseH-like_sf"/>
</dbReference>
<dbReference type="InterPro" id="IPR050900">
    <property type="entry name" value="Transposase_IS3/IS150/IS904"/>
</dbReference>
<dbReference type="EMBL" id="CP157981">
    <property type="protein sequence ID" value="XBU16209.1"/>
    <property type="molecule type" value="Genomic_DNA"/>
</dbReference>
<proteinExistence type="inferred from homology"/>
<evidence type="ECO:0000313" key="3">
    <source>
        <dbReference type="EMBL" id="XBU16209.1"/>
    </source>
</evidence>
<dbReference type="GO" id="GO:0006313">
    <property type="term" value="P:DNA transposition"/>
    <property type="evidence" value="ECO:0007669"/>
    <property type="project" value="InterPro"/>
</dbReference>
<dbReference type="Pfam" id="PF01527">
    <property type="entry name" value="HTH_Tnp_1"/>
    <property type="match status" value="1"/>
</dbReference>
<dbReference type="NCBIfam" id="NF033516">
    <property type="entry name" value="transpos_IS3"/>
    <property type="match status" value="1"/>
</dbReference>
<dbReference type="InterPro" id="IPR048020">
    <property type="entry name" value="Transpos_IS3"/>
</dbReference>
<comment type="similarity">
    <text evidence="1">Belongs to the transposase 8 family.</text>
</comment>
<dbReference type="Pfam" id="PF13276">
    <property type="entry name" value="HTH_21"/>
    <property type="match status" value="1"/>
</dbReference>
<dbReference type="Gene3D" id="1.10.10.60">
    <property type="entry name" value="Homeodomain-like"/>
    <property type="match status" value="1"/>
</dbReference>
<dbReference type="PANTHER" id="PTHR46889:SF4">
    <property type="entry name" value="TRANSPOSASE INSO FOR INSERTION SEQUENCE ELEMENT IS911B-RELATED"/>
    <property type="match status" value="1"/>
</dbReference>
<dbReference type="AlphaFoldDB" id="A0AAU7SZ48"/>
<dbReference type="Gene3D" id="3.30.420.10">
    <property type="entry name" value="Ribonuclease H-like superfamily/Ribonuclease H"/>
    <property type="match status" value="1"/>
</dbReference>
<dbReference type="Pfam" id="PF00665">
    <property type="entry name" value="rve"/>
    <property type="match status" value="1"/>
</dbReference>
<dbReference type="InterPro" id="IPR025948">
    <property type="entry name" value="HTH-like_dom"/>
</dbReference>
<dbReference type="GO" id="GO:0003677">
    <property type="term" value="F:DNA binding"/>
    <property type="evidence" value="ECO:0007669"/>
    <property type="project" value="InterPro"/>
</dbReference>
<dbReference type="RefSeq" id="WP_349928799.1">
    <property type="nucleotide sequence ID" value="NZ_CP157981.1"/>
</dbReference>
<evidence type="ECO:0000259" key="2">
    <source>
        <dbReference type="PROSITE" id="PS50994"/>
    </source>
</evidence>
<dbReference type="PROSITE" id="PS50994">
    <property type="entry name" value="INTEGRASE"/>
    <property type="match status" value="1"/>
</dbReference>
<dbReference type="GO" id="GO:0004803">
    <property type="term" value="F:transposase activity"/>
    <property type="evidence" value="ECO:0007669"/>
    <property type="project" value="InterPro"/>
</dbReference>
<gene>
    <name evidence="3" type="ORF">ABJ384_03180</name>
</gene>
<dbReference type="SUPFAM" id="SSF46689">
    <property type="entry name" value="Homeodomain-like"/>
    <property type="match status" value="1"/>
</dbReference>
<organism evidence="3">
    <name type="scientific">Acinetobacter sp. A1-4-2</name>
    <dbReference type="NCBI Taxonomy" id="3156489"/>
    <lineage>
        <taxon>Bacteria</taxon>
        <taxon>Pseudomonadati</taxon>
        <taxon>Pseudomonadota</taxon>
        <taxon>Gammaproteobacteria</taxon>
        <taxon>Moraxellales</taxon>
        <taxon>Moraxellaceae</taxon>
        <taxon>Acinetobacter</taxon>
    </lineage>
</organism>
<sequence>MSSKRYPEEFKIEAVKQVTEKGHSVTEVAARLGTTTHSLYAWIKRYDPQQPKTTESTDPSAELAKLKKELQRVTEERDILKKGRGVLRKPVQMRYAFIQDNQHIWPVRRLCSALDVHHSGYYAWLKQPTSKTARKRQQLSGLIKQFWLESGGIYGYRKIHCDLKDVGESCGINRVHRLMKANGLKSQRGYRKPRAHAGNPAIVAANTLDRQFNPTYPNQIWVTDITYIRTHEGWLYLAVVIDLFSRLVVGWSMKSRITTDLVLDALLMALWRRNPKNKVLIHSDQSSQYTSHEWQTFLKHHNLESSMSRRGNCHDNAVAESFFQLLKRERIKKKIYASRTEARSDIFEYIEMFYNSKRRHGSNGQRSPLDYEKAHQKMVMCV</sequence>
<evidence type="ECO:0000256" key="1">
    <source>
        <dbReference type="ARBA" id="ARBA00009964"/>
    </source>
</evidence>
<dbReference type="InterPro" id="IPR036397">
    <property type="entry name" value="RNaseH_sf"/>
</dbReference>
<dbReference type="InterPro" id="IPR002514">
    <property type="entry name" value="Transposase_8"/>
</dbReference>
<protein>
    <submittedName>
        <fullName evidence="3">IS3 family transposase</fullName>
    </submittedName>
</protein>
<dbReference type="PANTHER" id="PTHR46889">
    <property type="entry name" value="TRANSPOSASE INSF FOR INSERTION SEQUENCE IS3B-RELATED"/>
    <property type="match status" value="1"/>
</dbReference>
<dbReference type="InterPro" id="IPR009057">
    <property type="entry name" value="Homeodomain-like_sf"/>
</dbReference>
<dbReference type="InterPro" id="IPR001584">
    <property type="entry name" value="Integrase_cat-core"/>
</dbReference>
<reference evidence="3" key="1">
    <citation type="submission" date="2024-06" db="EMBL/GenBank/DDBJ databases">
        <authorList>
            <person name="Song Z."/>
        </authorList>
    </citation>
    <scope>NUCLEOTIDE SEQUENCE</scope>
    <source>
        <strain evidence="3">A1-4-2</strain>
    </source>
</reference>
<dbReference type="Pfam" id="PF13333">
    <property type="entry name" value="rve_2"/>
    <property type="match status" value="1"/>
</dbReference>